<dbReference type="InterPro" id="IPR036928">
    <property type="entry name" value="AS_sf"/>
</dbReference>
<dbReference type="Gene3D" id="3.90.1300.10">
    <property type="entry name" value="Amidase signature (AS) domain"/>
    <property type="match status" value="1"/>
</dbReference>
<comment type="caution">
    <text evidence="2">The sequence shown here is derived from an EMBL/GenBank/DDBJ whole genome shotgun (WGS) entry which is preliminary data.</text>
</comment>
<accession>A0AAE0WIA1</accession>
<sequence>MDSQTASGRRVDGIIQPVAPYMAGRQNDDHYYAYSAIANVLDVSAAVFPVCSGYSLKDIAVEEVFSRPALNEEDAKVQNRYRAHDAQNMPVGLQVLSRRLEEEKVLAMGQAIVEALYHEA</sequence>
<evidence type="ECO:0008006" key="4">
    <source>
        <dbReference type="Google" id="ProtNLM"/>
    </source>
</evidence>
<organism evidence="2 3">
    <name type="scientific">Recurvomyces mirabilis</name>
    <dbReference type="NCBI Taxonomy" id="574656"/>
    <lineage>
        <taxon>Eukaryota</taxon>
        <taxon>Fungi</taxon>
        <taxon>Dikarya</taxon>
        <taxon>Ascomycota</taxon>
        <taxon>Pezizomycotina</taxon>
        <taxon>Dothideomycetes</taxon>
        <taxon>Dothideomycetidae</taxon>
        <taxon>Mycosphaerellales</taxon>
        <taxon>Teratosphaeriaceae</taxon>
        <taxon>Recurvomyces</taxon>
    </lineage>
</organism>
<dbReference type="AlphaFoldDB" id="A0AAE0WIA1"/>
<dbReference type="EMBL" id="JAUTXT010000070">
    <property type="protein sequence ID" value="KAK3669818.1"/>
    <property type="molecule type" value="Genomic_DNA"/>
</dbReference>
<reference evidence="2" key="1">
    <citation type="submission" date="2023-07" db="EMBL/GenBank/DDBJ databases">
        <title>Black Yeasts Isolated from many extreme environments.</title>
        <authorList>
            <person name="Coleine C."/>
            <person name="Stajich J.E."/>
            <person name="Selbmann L."/>
        </authorList>
    </citation>
    <scope>NUCLEOTIDE SEQUENCE</scope>
    <source>
        <strain evidence="2">CCFEE 5485</strain>
    </source>
</reference>
<comment type="similarity">
    <text evidence="1">Belongs to the amidase family.</text>
</comment>
<evidence type="ECO:0000256" key="1">
    <source>
        <dbReference type="ARBA" id="ARBA00009199"/>
    </source>
</evidence>
<protein>
    <recommendedName>
        <fullName evidence="4">Amidase domain-containing protein</fullName>
    </recommendedName>
</protein>
<name>A0AAE0WIA1_9PEZI</name>
<evidence type="ECO:0000313" key="3">
    <source>
        <dbReference type="Proteomes" id="UP001274830"/>
    </source>
</evidence>
<dbReference type="PANTHER" id="PTHR46072">
    <property type="entry name" value="AMIDASE-RELATED-RELATED"/>
    <property type="match status" value="1"/>
</dbReference>
<dbReference type="SUPFAM" id="SSF75304">
    <property type="entry name" value="Amidase signature (AS) enzymes"/>
    <property type="match status" value="1"/>
</dbReference>
<gene>
    <name evidence="2" type="ORF">LTR78_010276</name>
</gene>
<proteinExistence type="inferred from homology"/>
<dbReference type="Proteomes" id="UP001274830">
    <property type="component" value="Unassembled WGS sequence"/>
</dbReference>
<evidence type="ECO:0000313" key="2">
    <source>
        <dbReference type="EMBL" id="KAK3669818.1"/>
    </source>
</evidence>
<keyword evidence="3" id="KW-1185">Reference proteome</keyword>